<dbReference type="InterPro" id="IPR022052">
    <property type="entry name" value="Histone-bd_RBBP4-like_N"/>
</dbReference>
<protein>
    <recommendedName>
        <fullName evidence="5">Glutamate-rich WD repeat-containing protein 1</fullName>
    </recommendedName>
</protein>
<dbReference type="KEGG" id="hro:HELRODRAFT_108698"/>
<evidence type="ECO:0000256" key="1">
    <source>
        <dbReference type="ARBA" id="ARBA00004123"/>
    </source>
</evidence>
<dbReference type="Proteomes" id="UP000015101">
    <property type="component" value="Unassembled WGS sequence"/>
</dbReference>
<dbReference type="AlphaFoldDB" id="T1EEL6"/>
<feature type="compositionally biased region" description="Polar residues" evidence="7">
    <location>
        <begin position="430"/>
        <end position="443"/>
    </location>
</feature>
<dbReference type="InterPro" id="IPR020472">
    <property type="entry name" value="WD40_PAC1"/>
</dbReference>
<dbReference type="GO" id="GO:0005730">
    <property type="term" value="C:nucleolus"/>
    <property type="evidence" value="ECO:0000318"/>
    <property type="project" value="GO_Central"/>
</dbReference>
<dbReference type="Pfam" id="PF12265">
    <property type="entry name" value="CAF1C_H4-bd"/>
    <property type="match status" value="1"/>
</dbReference>
<dbReference type="FunCoup" id="T1EEL6">
    <property type="interactions" value="1023"/>
</dbReference>
<evidence type="ECO:0000256" key="6">
    <source>
        <dbReference type="PROSITE-ProRule" id="PRU00221"/>
    </source>
</evidence>
<dbReference type="HOGENOM" id="CLU_025272_1_1_1"/>
<evidence type="ECO:0000256" key="4">
    <source>
        <dbReference type="ARBA" id="ARBA00023242"/>
    </source>
</evidence>
<gene>
    <name evidence="10" type="primary">20195018</name>
    <name evidence="9" type="ORF">HELRODRAFT_108698</name>
</gene>
<sequence>MSSDEDENVAEDLESENDDVDDDVNEDEEEDDDDKDDDDEDDHVSKKPRVYLPGEPLARGEQLVYDESAYVMYQQANTGAPCLSFDIIEDKLGESRESFPLTCYLAAGTQSQNAHSNSVVVMKLSNMHPIRSKKKKKKDDDDDDDSSSSSSSSEEEDDNEVGGEGKKASKMEAAMLRHPGTVNRIRTTKIGDANLAATWSDTGKVYIWNLTEPMKAIDSNQGGSKFKSDKHSSLFSFRGHQIEGFALDWSSKVPGRLATGDCKKNIHIWSMTEEGKWEVDQRPLVGHEKSVEDVQWSPSEANVLASCSVDRSIRIWDVRSTPNKACKITIGDAHDSDVNVISWNKLESRFILSGGDDGVVKVWDLSMCKKNSSGTSLQPVARFKHHSRPITSIEWNPHDSTVFATSGEDDQLTIWDIAVETDEKPKIKKNNSLNKYSTGNTENIKGEVDPKKEAKDKGNDDDDEKDDTDDETAGPSETKKDSKTVKDDDDLDILPQLLFIHQGQKEIKELHWHTQLPGVVISTALDGFNIFRTISV</sequence>
<feature type="repeat" description="WD" evidence="6">
    <location>
        <begin position="331"/>
        <end position="366"/>
    </location>
</feature>
<dbReference type="EMBL" id="AMQM01002318">
    <property type="status" value="NOT_ANNOTATED_CDS"/>
    <property type="molecule type" value="Genomic_DNA"/>
</dbReference>
<feature type="compositionally biased region" description="Acidic residues" evidence="7">
    <location>
        <begin position="459"/>
        <end position="472"/>
    </location>
</feature>
<dbReference type="GeneID" id="20195018"/>
<reference evidence="10" key="3">
    <citation type="submission" date="2015-06" db="UniProtKB">
        <authorList>
            <consortium name="EnsemblMetazoa"/>
        </authorList>
    </citation>
    <scope>IDENTIFICATION</scope>
</reference>
<name>T1EEL6_HELRO</name>
<dbReference type="eggNOG" id="KOG0302">
    <property type="taxonomic scope" value="Eukaryota"/>
</dbReference>
<feature type="compositionally biased region" description="Basic and acidic residues" evidence="7">
    <location>
        <begin position="477"/>
        <end position="486"/>
    </location>
</feature>
<dbReference type="PROSITE" id="PS50294">
    <property type="entry name" value="WD_REPEATS_REGION"/>
    <property type="match status" value="3"/>
</dbReference>
<feature type="domain" description="Histone-binding protein RBBP4-like N-terminal" evidence="8">
    <location>
        <begin position="61"/>
        <end position="128"/>
    </location>
</feature>
<accession>T1EEL6</accession>
<evidence type="ECO:0000256" key="2">
    <source>
        <dbReference type="ARBA" id="ARBA00022574"/>
    </source>
</evidence>
<reference evidence="9 11" key="2">
    <citation type="journal article" date="2013" name="Nature">
        <title>Insights into bilaterian evolution from three spiralian genomes.</title>
        <authorList>
            <person name="Simakov O."/>
            <person name="Marletaz F."/>
            <person name="Cho S.J."/>
            <person name="Edsinger-Gonzales E."/>
            <person name="Havlak P."/>
            <person name="Hellsten U."/>
            <person name="Kuo D.H."/>
            <person name="Larsson T."/>
            <person name="Lv J."/>
            <person name="Arendt D."/>
            <person name="Savage R."/>
            <person name="Osoegawa K."/>
            <person name="de Jong P."/>
            <person name="Grimwood J."/>
            <person name="Chapman J.A."/>
            <person name="Shapiro H."/>
            <person name="Aerts A."/>
            <person name="Otillar R.P."/>
            <person name="Terry A.Y."/>
            <person name="Boore J.L."/>
            <person name="Grigoriev I.V."/>
            <person name="Lindberg D.R."/>
            <person name="Seaver E.C."/>
            <person name="Weisblat D.A."/>
            <person name="Putnam N.H."/>
            <person name="Rokhsar D.S."/>
        </authorList>
    </citation>
    <scope>NUCLEOTIDE SEQUENCE</scope>
</reference>
<dbReference type="PROSITE" id="PS00678">
    <property type="entry name" value="WD_REPEATS_1"/>
    <property type="match status" value="2"/>
</dbReference>
<dbReference type="Pfam" id="PF00400">
    <property type="entry name" value="WD40"/>
    <property type="match status" value="3"/>
</dbReference>
<dbReference type="PANTHER" id="PTHR45903">
    <property type="entry name" value="GLUTAMATE-RICH WD REPEAT-CONTAINING PROTEIN 1"/>
    <property type="match status" value="1"/>
</dbReference>
<dbReference type="InterPro" id="IPR001680">
    <property type="entry name" value="WD40_rpt"/>
</dbReference>
<dbReference type="EnsemblMetazoa" id="HelroT108698">
    <property type="protein sequence ID" value="HelroP108698"/>
    <property type="gene ID" value="HelroG108698"/>
</dbReference>
<evidence type="ECO:0000313" key="10">
    <source>
        <dbReference type="EnsemblMetazoa" id="HelroP108698"/>
    </source>
</evidence>
<keyword evidence="11" id="KW-1185">Reference proteome</keyword>
<dbReference type="InterPro" id="IPR019775">
    <property type="entry name" value="WD40_repeat_CS"/>
</dbReference>
<organism evidence="10 11">
    <name type="scientific">Helobdella robusta</name>
    <name type="common">Californian leech</name>
    <dbReference type="NCBI Taxonomy" id="6412"/>
    <lineage>
        <taxon>Eukaryota</taxon>
        <taxon>Metazoa</taxon>
        <taxon>Spiralia</taxon>
        <taxon>Lophotrochozoa</taxon>
        <taxon>Annelida</taxon>
        <taxon>Clitellata</taxon>
        <taxon>Hirudinea</taxon>
        <taxon>Rhynchobdellida</taxon>
        <taxon>Glossiphoniidae</taxon>
        <taxon>Helobdella</taxon>
    </lineage>
</organism>
<comment type="subcellular location">
    <subcellularLocation>
        <location evidence="1">Nucleus</location>
    </subcellularLocation>
</comment>
<feature type="repeat" description="WD" evidence="6">
    <location>
        <begin position="284"/>
        <end position="320"/>
    </location>
</feature>
<dbReference type="InterPro" id="IPR036322">
    <property type="entry name" value="WD40_repeat_dom_sf"/>
</dbReference>
<dbReference type="InParanoid" id="T1EEL6"/>
<evidence type="ECO:0000259" key="8">
    <source>
        <dbReference type="Pfam" id="PF12265"/>
    </source>
</evidence>
<dbReference type="EMBL" id="KB097753">
    <property type="protein sequence ID" value="ESN90633.1"/>
    <property type="molecule type" value="Genomic_DNA"/>
</dbReference>
<evidence type="ECO:0000256" key="5">
    <source>
        <dbReference type="ARBA" id="ARBA00040876"/>
    </source>
</evidence>
<dbReference type="GO" id="GO:0042254">
    <property type="term" value="P:ribosome biogenesis"/>
    <property type="evidence" value="ECO:0000318"/>
    <property type="project" value="GO_Central"/>
</dbReference>
<reference evidence="11" key="1">
    <citation type="submission" date="2012-12" db="EMBL/GenBank/DDBJ databases">
        <authorList>
            <person name="Hellsten U."/>
            <person name="Grimwood J."/>
            <person name="Chapman J.A."/>
            <person name="Shapiro H."/>
            <person name="Aerts A."/>
            <person name="Otillar R.P."/>
            <person name="Terry A.Y."/>
            <person name="Boore J.L."/>
            <person name="Simakov O."/>
            <person name="Marletaz F."/>
            <person name="Cho S.-J."/>
            <person name="Edsinger-Gonzales E."/>
            <person name="Havlak P."/>
            <person name="Kuo D.-H."/>
            <person name="Larsson T."/>
            <person name="Lv J."/>
            <person name="Arendt D."/>
            <person name="Savage R."/>
            <person name="Osoegawa K."/>
            <person name="de Jong P."/>
            <person name="Lindberg D.R."/>
            <person name="Seaver E.C."/>
            <person name="Weisblat D.A."/>
            <person name="Putnam N.H."/>
            <person name="Grigoriev I.V."/>
            <person name="Rokhsar D.S."/>
        </authorList>
    </citation>
    <scope>NUCLEOTIDE SEQUENCE</scope>
</reference>
<evidence type="ECO:0000256" key="3">
    <source>
        <dbReference type="ARBA" id="ARBA00022737"/>
    </source>
</evidence>
<feature type="region of interest" description="Disordered" evidence="7">
    <location>
        <begin position="1"/>
        <end position="51"/>
    </location>
</feature>
<dbReference type="InterPro" id="IPR015943">
    <property type="entry name" value="WD40/YVTN_repeat-like_dom_sf"/>
</dbReference>
<evidence type="ECO:0000313" key="11">
    <source>
        <dbReference type="Proteomes" id="UP000015101"/>
    </source>
</evidence>
<proteinExistence type="predicted"/>
<evidence type="ECO:0000313" key="9">
    <source>
        <dbReference type="EMBL" id="ESN90633.1"/>
    </source>
</evidence>
<feature type="region of interest" description="Disordered" evidence="7">
    <location>
        <begin position="125"/>
        <end position="167"/>
    </location>
</feature>
<feature type="compositionally biased region" description="Acidic residues" evidence="7">
    <location>
        <begin position="1"/>
        <end position="42"/>
    </location>
</feature>
<dbReference type="SUPFAM" id="SSF50978">
    <property type="entry name" value="WD40 repeat-like"/>
    <property type="match status" value="1"/>
</dbReference>
<feature type="repeat" description="WD" evidence="6">
    <location>
        <begin position="383"/>
        <end position="417"/>
    </location>
</feature>
<feature type="region of interest" description="Disordered" evidence="7">
    <location>
        <begin position="429"/>
        <end position="487"/>
    </location>
</feature>
<keyword evidence="3" id="KW-0677">Repeat</keyword>
<dbReference type="InterPro" id="IPR051972">
    <property type="entry name" value="Glutamate-rich_WD_repeat"/>
</dbReference>
<dbReference type="Gene3D" id="2.130.10.10">
    <property type="entry name" value="YVTN repeat-like/Quinoprotein amine dehydrogenase"/>
    <property type="match status" value="1"/>
</dbReference>
<feature type="compositionally biased region" description="Basic and acidic residues" evidence="7">
    <location>
        <begin position="444"/>
        <end position="458"/>
    </location>
</feature>
<dbReference type="PROSITE" id="PS50082">
    <property type="entry name" value="WD_REPEATS_2"/>
    <property type="match status" value="3"/>
</dbReference>
<dbReference type="OMA" id="NVFAASW"/>
<dbReference type="SMART" id="SM00320">
    <property type="entry name" value="WD40"/>
    <property type="match status" value="5"/>
</dbReference>
<keyword evidence="4" id="KW-0539">Nucleus</keyword>
<dbReference type="OrthoDB" id="2161379at2759"/>
<dbReference type="CTD" id="20195018"/>
<dbReference type="PANTHER" id="PTHR45903:SF1">
    <property type="entry name" value="GLUTAMATE-RICH WD REPEAT-CONTAINING PROTEIN 1"/>
    <property type="match status" value="1"/>
</dbReference>
<evidence type="ECO:0000256" key="7">
    <source>
        <dbReference type="SAM" id="MobiDB-lite"/>
    </source>
</evidence>
<dbReference type="STRING" id="6412.T1EEL6"/>
<keyword evidence="2 6" id="KW-0853">WD repeat</keyword>
<dbReference type="PRINTS" id="PR00320">
    <property type="entry name" value="GPROTEINBRPT"/>
</dbReference>
<dbReference type="RefSeq" id="XP_009031529.1">
    <property type="nucleotide sequence ID" value="XM_009033281.1"/>
</dbReference>